<organism evidence="2 3">
    <name type="scientific">Chitinophaga silvisoli</name>
    <dbReference type="NCBI Taxonomy" id="2291814"/>
    <lineage>
        <taxon>Bacteria</taxon>
        <taxon>Pseudomonadati</taxon>
        <taxon>Bacteroidota</taxon>
        <taxon>Chitinophagia</taxon>
        <taxon>Chitinophagales</taxon>
        <taxon>Chitinophagaceae</taxon>
        <taxon>Chitinophaga</taxon>
    </lineage>
</organism>
<dbReference type="OrthoDB" id="8536716at2"/>
<evidence type="ECO:0000313" key="2">
    <source>
        <dbReference type="EMBL" id="RFM34056.1"/>
    </source>
</evidence>
<keyword evidence="1" id="KW-1133">Transmembrane helix</keyword>
<dbReference type="AlphaFoldDB" id="A0A3E1P1K8"/>
<proteinExistence type="predicted"/>
<sequence>MANKELKKWRSHYLYIHVCIHFILILLVTWNLGLWRVALVISFLHLLIDAIKLQYQRPSTQRAWFFRSNRAFSRFYFAYGLSM</sequence>
<dbReference type="Proteomes" id="UP000261174">
    <property type="component" value="Unassembled WGS sequence"/>
</dbReference>
<keyword evidence="3" id="KW-1185">Reference proteome</keyword>
<keyword evidence="1" id="KW-0472">Membrane</keyword>
<gene>
    <name evidence="2" type="ORF">DXN04_12225</name>
</gene>
<protein>
    <submittedName>
        <fullName evidence="2">DUF3307 domain-containing protein</fullName>
    </submittedName>
</protein>
<feature type="transmembrane region" description="Helical" evidence="1">
    <location>
        <begin position="12"/>
        <end position="30"/>
    </location>
</feature>
<evidence type="ECO:0000313" key="3">
    <source>
        <dbReference type="Proteomes" id="UP000261174"/>
    </source>
</evidence>
<accession>A0A3E1P1K8</accession>
<dbReference type="InterPro" id="IPR021737">
    <property type="entry name" value="Phage_phiKZ_Orf197"/>
</dbReference>
<comment type="caution">
    <text evidence="2">The sequence shown here is derived from an EMBL/GenBank/DDBJ whole genome shotgun (WGS) entry which is preliminary data.</text>
</comment>
<evidence type="ECO:0000256" key="1">
    <source>
        <dbReference type="SAM" id="Phobius"/>
    </source>
</evidence>
<keyword evidence="1" id="KW-0812">Transmembrane</keyword>
<name>A0A3E1P1K8_9BACT</name>
<dbReference type="EMBL" id="QTJV01000004">
    <property type="protein sequence ID" value="RFM34056.1"/>
    <property type="molecule type" value="Genomic_DNA"/>
</dbReference>
<reference evidence="2 3" key="1">
    <citation type="submission" date="2018-08" db="EMBL/GenBank/DDBJ databases">
        <title>Chitinophaga sp. K20C18050901, a novel bacterium isolated from forest soil.</title>
        <authorList>
            <person name="Wang C."/>
        </authorList>
    </citation>
    <scope>NUCLEOTIDE SEQUENCE [LARGE SCALE GENOMIC DNA]</scope>
    <source>
        <strain evidence="2 3">K20C18050901</strain>
    </source>
</reference>
<dbReference type="Pfam" id="PF11750">
    <property type="entry name" value="DUF3307"/>
    <property type="match status" value="1"/>
</dbReference>